<dbReference type="EMBL" id="JBEFKJ010000008">
    <property type="protein sequence ID" value="KAL2044735.1"/>
    <property type="molecule type" value="Genomic_DNA"/>
</dbReference>
<evidence type="ECO:0000313" key="2">
    <source>
        <dbReference type="Proteomes" id="UP001590950"/>
    </source>
</evidence>
<accession>A0ABR4AG51</accession>
<keyword evidence="2" id="KW-1185">Reference proteome</keyword>
<gene>
    <name evidence="1" type="ORF">N7G274_002510</name>
</gene>
<name>A0ABR4AG51_9LECA</name>
<reference evidence="1 2" key="1">
    <citation type="submission" date="2024-09" db="EMBL/GenBank/DDBJ databases">
        <title>Rethinking Asexuality: The Enigmatic Case of Functional Sexual Genes in Lepraria (Stereocaulaceae).</title>
        <authorList>
            <person name="Doellman M."/>
            <person name="Sun Y."/>
            <person name="Barcenas-Pena A."/>
            <person name="Lumbsch H.T."/>
            <person name="Grewe F."/>
        </authorList>
    </citation>
    <scope>NUCLEOTIDE SEQUENCE [LARGE SCALE GENOMIC DNA]</scope>
    <source>
        <strain evidence="1 2">Mercado 3170</strain>
    </source>
</reference>
<comment type="caution">
    <text evidence="1">The sequence shown here is derived from an EMBL/GenBank/DDBJ whole genome shotgun (WGS) entry which is preliminary data.</text>
</comment>
<evidence type="ECO:0000313" key="1">
    <source>
        <dbReference type="EMBL" id="KAL2044735.1"/>
    </source>
</evidence>
<proteinExistence type="predicted"/>
<dbReference type="Proteomes" id="UP001590950">
    <property type="component" value="Unassembled WGS sequence"/>
</dbReference>
<protein>
    <submittedName>
        <fullName evidence="1">Uncharacterized protein</fullName>
    </submittedName>
</protein>
<organism evidence="1 2">
    <name type="scientific">Stereocaulon virgatum</name>
    <dbReference type="NCBI Taxonomy" id="373712"/>
    <lineage>
        <taxon>Eukaryota</taxon>
        <taxon>Fungi</taxon>
        <taxon>Dikarya</taxon>
        <taxon>Ascomycota</taxon>
        <taxon>Pezizomycotina</taxon>
        <taxon>Lecanoromycetes</taxon>
        <taxon>OSLEUM clade</taxon>
        <taxon>Lecanoromycetidae</taxon>
        <taxon>Lecanorales</taxon>
        <taxon>Lecanorineae</taxon>
        <taxon>Stereocaulaceae</taxon>
        <taxon>Stereocaulon</taxon>
    </lineage>
</organism>
<sequence length="199" mass="22097">MPIATERLVLRCLTQPILHLWGKMLISKVVLMAFAFSIRWFDRQFVACAGEDSLVNIIQAKERYGFTTSYKAAPSSALSGLSVAPIAFPSARGHSSASNCSTSTLAHLVFAVKWRSYSTYAYNFCLSSHCWYSALTRLCYPGEVLRSKTKWSKVIFTQRRSMGSSPAFCLSRGSRHPELGTTTHRIRNESMPSVPAGLS</sequence>